<sequence>MAAQTQVEREIKLDVPEGVELPELDGLPGVAEVRTEVIDHEAVYFDTADLRLLRNRITLRRRSGGPDEGWHLKRPLPDGDRSETRLPLGRATRTVPSELRGQVQVHVRTGTLVPVATLRTRREVHRLVADDGSVLAEVCDDAVDGTVGGVDRSSGGAGSGWREWEVELVDGDDALLEAARERLLGAGAVAAGHASKVGRLLRSAMPEAAEPVPEPVPEPVSGLRAGTAGDVVWRHLAEQVAALKALDPQVRADEPDAVHRLRVAARRLRSTLRTYRPLLDRAVTDPLRDELDALGEPLGRARDAEVLAARLEALVAEQPSELVLGPVERRLRDRARAEHRRAQDDVVAYLAGARYLALLDDLDALVAAPPWRGRARRKATKVLPAAVARVWRDAVARVEAVPEGAGDIAGPDGAGDVAGENGAGDIPGAVGADVALHEARKGVRRVRYAAEAVAPALGGQAARFAARVEAVQDALGEHQDSVVARRALREIGVAAHLEGENAFTWGLLHGVERERSASARADFRRRWSKATRPKRTRWLT</sequence>
<evidence type="ECO:0000256" key="1">
    <source>
        <dbReference type="SAM" id="MobiDB-lite"/>
    </source>
</evidence>
<evidence type="ECO:0000259" key="3">
    <source>
        <dbReference type="PROSITE" id="PS51708"/>
    </source>
</evidence>
<feature type="domain" description="CYTH" evidence="2">
    <location>
        <begin position="6"/>
        <end position="207"/>
    </location>
</feature>
<feature type="domain" description="CHAD" evidence="3">
    <location>
        <begin position="225"/>
        <end position="532"/>
    </location>
</feature>
<comment type="caution">
    <text evidence="4">The sequence shown here is derived from an EMBL/GenBank/DDBJ whole genome shotgun (WGS) entry which is preliminary data.</text>
</comment>
<keyword evidence="5" id="KW-1185">Reference proteome</keyword>
<dbReference type="PROSITE" id="PS51708">
    <property type="entry name" value="CHAD"/>
    <property type="match status" value="1"/>
</dbReference>
<dbReference type="Proteomes" id="UP000019753">
    <property type="component" value="Unassembled WGS sequence"/>
</dbReference>
<reference evidence="4 5" key="1">
    <citation type="submission" date="2014-01" db="EMBL/GenBank/DDBJ databases">
        <title>Actinotalea ferrariae CF5-4.</title>
        <authorList>
            <person name="Chen F."/>
            <person name="Li Y."/>
            <person name="Wang G."/>
        </authorList>
    </citation>
    <scope>NUCLEOTIDE SEQUENCE [LARGE SCALE GENOMIC DNA]</scope>
    <source>
        <strain evidence="4 5">CF5-4</strain>
    </source>
</reference>
<evidence type="ECO:0000313" key="4">
    <source>
        <dbReference type="EMBL" id="EYR63564.1"/>
    </source>
</evidence>
<dbReference type="RefSeq" id="WP_034225609.1">
    <property type="nucleotide sequence ID" value="NZ_AXCW01000085.1"/>
</dbReference>
<dbReference type="SMART" id="SM00880">
    <property type="entry name" value="CHAD"/>
    <property type="match status" value="1"/>
</dbReference>
<dbReference type="Pfam" id="PF01928">
    <property type="entry name" value="CYTH"/>
    <property type="match status" value="1"/>
</dbReference>
<organism evidence="4 5">
    <name type="scientific">Actinotalea ferrariae CF5-4</name>
    <dbReference type="NCBI Taxonomy" id="948458"/>
    <lineage>
        <taxon>Bacteria</taxon>
        <taxon>Bacillati</taxon>
        <taxon>Actinomycetota</taxon>
        <taxon>Actinomycetes</taxon>
        <taxon>Micrococcales</taxon>
        <taxon>Cellulomonadaceae</taxon>
        <taxon>Actinotalea</taxon>
    </lineage>
</organism>
<dbReference type="SUPFAM" id="SSF55154">
    <property type="entry name" value="CYTH-like phosphatases"/>
    <property type="match status" value="1"/>
</dbReference>
<dbReference type="InterPro" id="IPR023577">
    <property type="entry name" value="CYTH_domain"/>
</dbReference>
<evidence type="ECO:0000313" key="5">
    <source>
        <dbReference type="Proteomes" id="UP000019753"/>
    </source>
</evidence>
<dbReference type="InterPro" id="IPR007899">
    <property type="entry name" value="CHAD_dom"/>
</dbReference>
<dbReference type="InterPro" id="IPR033469">
    <property type="entry name" value="CYTH-like_dom_sf"/>
</dbReference>
<dbReference type="SMART" id="SM01118">
    <property type="entry name" value="CYTH"/>
    <property type="match status" value="1"/>
</dbReference>
<evidence type="ECO:0000259" key="2">
    <source>
        <dbReference type="PROSITE" id="PS51707"/>
    </source>
</evidence>
<gene>
    <name evidence="4" type="ORF">N866_19810</name>
</gene>
<dbReference type="PANTHER" id="PTHR39339:SF1">
    <property type="entry name" value="CHAD DOMAIN-CONTAINING PROTEIN"/>
    <property type="match status" value="1"/>
</dbReference>
<dbReference type="EMBL" id="AXCW01000085">
    <property type="protein sequence ID" value="EYR63564.1"/>
    <property type="molecule type" value="Genomic_DNA"/>
</dbReference>
<dbReference type="AlphaFoldDB" id="A0A021VQT5"/>
<dbReference type="CDD" id="cd07374">
    <property type="entry name" value="CYTH-like_Pase"/>
    <property type="match status" value="1"/>
</dbReference>
<accession>A0A021VQT5</accession>
<dbReference type="OrthoDB" id="9777271at2"/>
<dbReference type="PROSITE" id="PS51707">
    <property type="entry name" value="CYTH"/>
    <property type="match status" value="1"/>
</dbReference>
<protein>
    <submittedName>
        <fullName evidence="4">Metal-binding protein</fullName>
    </submittedName>
</protein>
<feature type="compositionally biased region" description="Basic and acidic residues" evidence="1">
    <location>
        <begin position="64"/>
        <end position="84"/>
    </location>
</feature>
<dbReference type="Gene3D" id="1.40.20.10">
    <property type="entry name" value="CHAD domain"/>
    <property type="match status" value="1"/>
</dbReference>
<dbReference type="InterPro" id="IPR038186">
    <property type="entry name" value="CHAD_dom_sf"/>
</dbReference>
<proteinExistence type="predicted"/>
<dbReference type="Pfam" id="PF05235">
    <property type="entry name" value="CHAD"/>
    <property type="match status" value="1"/>
</dbReference>
<name>A0A021VQT5_9CELL</name>
<feature type="region of interest" description="Disordered" evidence="1">
    <location>
        <begin position="64"/>
        <end position="91"/>
    </location>
</feature>
<dbReference type="PANTHER" id="PTHR39339">
    <property type="entry name" value="SLR1444 PROTEIN"/>
    <property type="match status" value="1"/>
</dbReference>
<dbReference type="Gene3D" id="2.40.320.10">
    <property type="entry name" value="Hypothetical Protein Pfu-838710-001"/>
    <property type="match status" value="1"/>
</dbReference>